<dbReference type="InterPro" id="IPR050659">
    <property type="entry name" value="Peptidase_M24B"/>
</dbReference>
<keyword evidence="3" id="KW-0645">Protease</keyword>
<dbReference type="PANTHER" id="PTHR46112:SF3">
    <property type="entry name" value="AMINOPEPTIDASE YPDF"/>
    <property type="match status" value="1"/>
</dbReference>
<name>A0A1I0KBR3_9FIRM</name>
<dbReference type="SUPFAM" id="SSF55920">
    <property type="entry name" value="Creatinase/aminopeptidase"/>
    <property type="match status" value="1"/>
</dbReference>
<keyword evidence="3" id="KW-0031">Aminopeptidase</keyword>
<dbReference type="Gene3D" id="3.90.230.10">
    <property type="entry name" value="Creatinase/methionine aminopeptidase superfamily"/>
    <property type="match status" value="1"/>
</dbReference>
<dbReference type="GO" id="GO:0004177">
    <property type="term" value="F:aminopeptidase activity"/>
    <property type="evidence" value="ECO:0007669"/>
    <property type="project" value="UniProtKB-KW"/>
</dbReference>
<dbReference type="InterPro" id="IPR000587">
    <property type="entry name" value="Creatinase_N"/>
</dbReference>
<sequence length="362" mass="40553">MNERFKERLIRLMGEKQVDAMMIAPSEELRFLAGFNVYQDERFQALFLTAKGGAFYICNILSRDEVVEGLGEPIPVHTWTDNEDFAAVAGNVLEEYGLLGGTVGVNSTVRAFNLIPVAERTGIRFVNGKEWLEEIRIIKTPEEMENLRIAARIADDIFPELLDFIRPGLREIDIRTEMERLFAARGVKLAGDIVASGPNSALPHYFGNQRVIEEQDVIVLDYGCSYGGMFSDVTRTVFVGGVTEEQRKVYEIVRRANRAAREAVREGAFIPDVDAAARNLIAAEGYGEFFTTRLGHGIGYITHEQPEIKGTNRRRLEQGMAFSVEPGIYMAGKFGVRIEDVILMGEEGVERLNRTGHEIVVI</sequence>
<dbReference type="InterPro" id="IPR036005">
    <property type="entry name" value="Creatinase/aminopeptidase-like"/>
</dbReference>
<dbReference type="AlphaFoldDB" id="A0A1I0KBR3"/>
<evidence type="ECO:0000259" key="1">
    <source>
        <dbReference type="Pfam" id="PF00557"/>
    </source>
</evidence>
<dbReference type="EMBL" id="FOIM01000061">
    <property type="protein sequence ID" value="SEU21463.1"/>
    <property type="molecule type" value="Genomic_DNA"/>
</dbReference>
<dbReference type="Pfam" id="PF00557">
    <property type="entry name" value="Peptidase_M24"/>
    <property type="match status" value="1"/>
</dbReference>
<organism evidence="3 4">
    <name type="scientific">Enterocloster lavalensis</name>
    <dbReference type="NCBI Taxonomy" id="460384"/>
    <lineage>
        <taxon>Bacteria</taxon>
        <taxon>Bacillati</taxon>
        <taxon>Bacillota</taxon>
        <taxon>Clostridia</taxon>
        <taxon>Lachnospirales</taxon>
        <taxon>Lachnospiraceae</taxon>
        <taxon>Enterocloster</taxon>
    </lineage>
</organism>
<dbReference type="SUPFAM" id="SSF53092">
    <property type="entry name" value="Creatinase/prolidase N-terminal domain"/>
    <property type="match status" value="1"/>
</dbReference>
<dbReference type="InterPro" id="IPR000994">
    <property type="entry name" value="Pept_M24"/>
</dbReference>
<dbReference type="RefSeq" id="WP_092371886.1">
    <property type="nucleotide sequence ID" value="NZ_DAINWJ010000394.1"/>
</dbReference>
<feature type="domain" description="Peptidase M24" evidence="1">
    <location>
        <begin position="145"/>
        <end position="344"/>
    </location>
</feature>
<evidence type="ECO:0000259" key="2">
    <source>
        <dbReference type="Pfam" id="PF01321"/>
    </source>
</evidence>
<protein>
    <submittedName>
        <fullName evidence="3">Xaa-Pro aminopeptidase</fullName>
    </submittedName>
</protein>
<dbReference type="Proteomes" id="UP000198508">
    <property type="component" value="Unassembled WGS sequence"/>
</dbReference>
<evidence type="ECO:0000313" key="4">
    <source>
        <dbReference type="Proteomes" id="UP000198508"/>
    </source>
</evidence>
<proteinExistence type="predicted"/>
<feature type="domain" description="Creatinase N-terminal" evidence="2">
    <location>
        <begin position="7"/>
        <end position="138"/>
    </location>
</feature>
<dbReference type="STRING" id="460384.SAMN05216313_16113"/>
<keyword evidence="3" id="KW-0378">Hydrolase</keyword>
<dbReference type="Pfam" id="PF01321">
    <property type="entry name" value="Creatinase_N"/>
    <property type="match status" value="1"/>
</dbReference>
<evidence type="ECO:0000313" key="3">
    <source>
        <dbReference type="EMBL" id="SEU21463.1"/>
    </source>
</evidence>
<gene>
    <name evidence="3" type="ORF">SAMN05216313_16113</name>
</gene>
<reference evidence="4" key="1">
    <citation type="submission" date="2016-10" db="EMBL/GenBank/DDBJ databases">
        <authorList>
            <person name="Varghese N."/>
            <person name="Submissions S."/>
        </authorList>
    </citation>
    <scope>NUCLEOTIDE SEQUENCE [LARGE SCALE GENOMIC DNA]</scope>
    <source>
        <strain evidence="4">NLAE-zl-G277</strain>
    </source>
</reference>
<accession>A0A1I0KBR3</accession>
<keyword evidence="4" id="KW-1185">Reference proteome</keyword>
<dbReference type="InterPro" id="IPR029149">
    <property type="entry name" value="Creatin/AminoP/Spt16_N"/>
</dbReference>
<dbReference type="Gene3D" id="3.40.350.10">
    <property type="entry name" value="Creatinase/prolidase N-terminal domain"/>
    <property type="match status" value="1"/>
</dbReference>
<dbReference type="PANTHER" id="PTHR46112">
    <property type="entry name" value="AMINOPEPTIDASE"/>
    <property type="match status" value="1"/>
</dbReference>